<reference evidence="2" key="1">
    <citation type="submission" date="2021-05" db="EMBL/GenBank/DDBJ databases">
        <authorList>
            <person name="Pietrasiak N."/>
            <person name="Ward R."/>
            <person name="Stajich J.E."/>
            <person name="Kurbessoian T."/>
        </authorList>
    </citation>
    <scope>NUCLEOTIDE SEQUENCE</scope>
    <source>
        <strain evidence="2">GSE-NOS-MK-12-04C</strain>
    </source>
</reference>
<keyword evidence="1" id="KW-0472">Membrane</keyword>
<evidence type="ECO:0000313" key="2">
    <source>
        <dbReference type="EMBL" id="MBW4666069.1"/>
    </source>
</evidence>
<keyword evidence="1" id="KW-0812">Transmembrane</keyword>
<comment type="caution">
    <text evidence="2">The sequence shown here is derived from an EMBL/GenBank/DDBJ whole genome shotgun (WGS) entry which is preliminary data.</text>
</comment>
<sequence length="92" mass="10499">MRQRRNQWIVASLTVAAVVAIAWTIFFMQQHNSAIARVSVQQDRITRVQDDGGNLKTISRKPNLELFYRVTLKDCTATLRVRCGNCGIFDLC</sequence>
<name>A0A951QGU4_9CYAN</name>
<dbReference type="AlphaFoldDB" id="A0A951QGU4"/>
<evidence type="ECO:0000313" key="3">
    <source>
        <dbReference type="Proteomes" id="UP000729701"/>
    </source>
</evidence>
<proteinExistence type="predicted"/>
<gene>
    <name evidence="2" type="ORF">KME60_01155</name>
</gene>
<protein>
    <submittedName>
        <fullName evidence="2">Uncharacterized protein</fullName>
    </submittedName>
</protein>
<feature type="transmembrane region" description="Helical" evidence="1">
    <location>
        <begin position="7"/>
        <end position="28"/>
    </location>
</feature>
<reference evidence="2" key="2">
    <citation type="journal article" date="2022" name="Microbiol. Resour. Announc.">
        <title>Metagenome Sequencing to Explore Phylogenomics of Terrestrial Cyanobacteria.</title>
        <authorList>
            <person name="Ward R.D."/>
            <person name="Stajich J.E."/>
            <person name="Johansen J.R."/>
            <person name="Huntemann M."/>
            <person name="Clum A."/>
            <person name="Foster B."/>
            <person name="Foster B."/>
            <person name="Roux S."/>
            <person name="Palaniappan K."/>
            <person name="Varghese N."/>
            <person name="Mukherjee S."/>
            <person name="Reddy T.B.K."/>
            <person name="Daum C."/>
            <person name="Copeland A."/>
            <person name="Chen I.A."/>
            <person name="Ivanova N.N."/>
            <person name="Kyrpides N.C."/>
            <person name="Shapiro N."/>
            <person name="Eloe-Fadrosh E.A."/>
            <person name="Pietrasiak N."/>
        </authorList>
    </citation>
    <scope>NUCLEOTIDE SEQUENCE</scope>
    <source>
        <strain evidence="2">GSE-NOS-MK-12-04C</strain>
    </source>
</reference>
<accession>A0A951QGU4</accession>
<dbReference type="Proteomes" id="UP000729701">
    <property type="component" value="Unassembled WGS sequence"/>
</dbReference>
<evidence type="ECO:0000256" key="1">
    <source>
        <dbReference type="SAM" id="Phobius"/>
    </source>
</evidence>
<keyword evidence="1" id="KW-1133">Transmembrane helix</keyword>
<organism evidence="2 3">
    <name type="scientific">Cyanomargarita calcarea GSE-NOS-MK-12-04C</name>
    <dbReference type="NCBI Taxonomy" id="2839659"/>
    <lineage>
        <taxon>Bacteria</taxon>
        <taxon>Bacillati</taxon>
        <taxon>Cyanobacteriota</taxon>
        <taxon>Cyanophyceae</taxon>
        <taxon>Nostocales</taxon>
        <taxon>Cyanomargaritaceae</taxon>
        <taxon>Cyanomargarita</taxon>
    </lineage>
</organism>
<dbReference type="EMBL" id="JAHHGZ010000001">
    <property type="protein sequence ID" value="MBW4666069.1"/>
    <property type="molecule type" value="Genomic_DNA"/>
</dbReference>